<protein>
    <submittedName>
        <fullName evidence="1">Uncharacterized protein</fullName>
    </submittedName>
</protein>
<dbReference type="EMBL" id="GBRH01250654">
    <property type="protein sequence ID" value="JAD47241.1"/>
    <property type="molecule type" value="Transcribed_RNA"/>
</dbReference>
<accession>A0A0A9A824</accession>
<reference evidence="1" key="1">
    <citation type="submission" date="2014-09" db="EMBL/GenBank/DDBJ databases">
        <authorList>
            <person name="Magalhaes I.L.F."/>
            <person name="Oliveira U."/>
            <person name="Santos F.R."/>
            <person name="Vidigal T.H.D.A."/>
            <person name="Brescovit A.D."/>
            <person name="Santos A.J."/>
        </authorList>
    </citation>
    <scope>NUCLEOTIDE SEQUENCE</scope>
    <source>
        <tissue evidence="1">Shoot tissue taken approximately 20 cm above the soil surface</tissue>
    </source>
</reference>
<sequence>MRSVKTLAINSWFIELNMIIDLMKCFPFWRSCT</sequence>
<name>A0A0A9A824_ARUDO</name>
<dbReference type="AlphaFoldDB" id="A0A0A9A824"/>
<organism evidence="1">
    <name type="scientific">Arundo donax</name>
    <name type="common">Giant reed</name>
    <name type="synonym">Donax arundinaceus</name>
    <dbReference type="NCBI Taxonomy" id="35708"/>
    <lineage>
        <taxon>Eukaryota</taxon>
        <taxon>Viridiplantae</taxon>
        <taxon>Streptophyta</taxon>
        <taxon>Embryophyta</taxon>
        <taxon>Tracheophyta</taxon>
        <taxon>Spermatophyta</taxon>
        <taxon>Magnoliopsida</taxon>
        <taxon>Liliopsida</taxon>
        <taxon>Poales</taxon>
        <taxon>Poaceae</taxon>
        <taxon>PACMAD clade</taxon>
        <taxon>Arundinoideae</taxon>
        <taxon>Arundineae</taxon>
        <taxon>Arundo</taxon>
    </lineage>
</organism>
<reference evidence="1" key="2">
    <citation type="journal article" date="2015" name="Data Brief">
        <title>Shoot transcriptome of the giant reed, Arundo donax.</title>
        <authorList>
            <person name="Barrero R.A."/>
            <person name="Guerrero F.D."/>
            <person name="Moolhuijzen P."/>
            <person name="Goolsby J.A."/>
            <person name="Tidwell J."/>
            <person name="Bellgard S.E."/>
            <person name="Bellgard M.I."/>
        </authorList>
    </citation>
    <scope>NUCLEOTIDE SEQUENCE</scope>
    <source>
        <tissue evidence="1">Shoot tissue taken approximately 20 cm above the soil surface</tissue>
    </source>
</reference>
<evidence type="ECO:0000313" key="1">
    <source>
        <dbReference type="EMBL" id="JAD47241.1"/>
    </source>
</evidence>
<proteinExistence type="predicted"/>